<comment type="caution">
    <text evidence="1">The sequence shown here is derived from an EMBL/GenBank/DDBJ whole genome shotgun (WGS) entry which is preliminary data.</text>
</comment>
<dbReference type="RefSeq" id="WP_377850484.1">
    <property type="nucleotide sequence ID" value="NZ_JBHLZU010000004.1"/>
</dbReference>
<dbReference type="EMBL" id="JBHLZU010000004">
    <property type="protein sequence ID" value="MFB9903355.1"/>
    <property type="molecule type" value="Genomic_DNA"/>
</dbReference>
<reference evidence="1 2" key="1">
    <citation type="submission" date="2024-09" db="EMBL/GenBank/DDBJ databases">
        <authorList>
            <person name="Sun Q."/>
            <person name="Mori K."/>
        </authorList>
    </citation>
    <scope>NUCLEOTIDE SEQUENCE [LARGE SCALE GENOMIC DNA]</scope>
    <source>
        <strain evidence="1 2">TBRC 7907</strain>
    </source>
</reference>
<evidence type="ECO:0000313" key="1">
    <source>
        <dbReference type="EMBL" id="MFB9903355.1"/>
    </source>
</evidence>
<proteinExistence type="predicted"/>
<keyword evidence="2" id="KW-1185">Reference proteome</keyword>
<sequence>MSAPPQVDRGSVLAEVLGRELALLRVTADRADPLEETVLSLVECAALAAEAVRDLRSGGLPTERLPGVLEDVLATARAAVLTASHAVVDSRGA</sequence>
<evidence type="ECO:0008006" key="3">
    <source>
        <dbReference type="Google" id="ProtNLM"/>
    </source>
</evidence>
<organism evidence="1 2">
    <name type="scientific">Allokutzneria oryzae</name>
    <dbReference type="NCBI Taxonomy" id="1378989"/>
    <lineage>
        <taxon>Bacteria</taxon>
        <taxon>Bacillati</taxon>
        <taxon>Actinomycetota</taxon>
        <taxon>Actinomycetes</taxon>
        <taxon>Pseudonocardiales</taxon>
        <taxon>Pseudonocardiaceae</taxon>
        <taxon>Allokutzneria</taxon>
    </lineage>
</organism>
<gene>
    <name evidence="1" type="ORF">ACFFQA_05330</name>
</gene>
<protein>
    <recommendedName>
        <fullName evidence="3">Histidine kinase</fullName>
    </recommendedName>
</protein>
<name>A0ABV5ZR34_9PSEU</name>
<evidence type="ECO:0000313" key="2">
    <source>
        <dbReference type="Proteomes" id="UP001589693"/>
    </source>
</evidence>
<dbReference type="Proteomes" id="UP001589693">
    <property type="component" value="Unassembled WGS sequence"/>
</dbReference>
<accession>A0ABV5ZR34</accession>